<evidence type="ECO:0000313" key="1">
    <source>
        <dbReference type="EMBL" id="TWU55536.1"/>
    </source>
</evidence>
<name>A0A5C6F639_9BACT</name>
<dbReference type="EMBL" id="SJPX01000002">
    <property type="protein sequence ID" value="TWU55536.1"/>
    <property type="molecule type" value="Genomic_DNA"/>
</dbReference>
<proteinExistence type="predicted"/>
<dbReference type="AlphaFoldDB" id="A0A5C6F639"/>
<protein>
    <recommendedName>
        <fullName evidence="3">General secretion pathway GspH domain-containing protein</fullName>
    </recommendedName>
</protein>
<sequence>MRSVAVRSRIAFTLLELLLTLSVLAAIASVVIPQVGLLMGDRRLVRAAEQWRVEMTRSRVDAMRQGRVLMVQGMVEGNSFRIKPYFSTSDATEAIDQTGSQSALLSGADQGNAVSLDVDSEAEEVIELPEGISVVSVGVVSAARASEIEQMTLADQSSGWSRPILFYPDGSTSTASIVMSGGDVGRIVVKLRGITGDVTISEVLP</sequence>
<dbReference type="RefSeq" id="WP_146533712.1">
    <property type="nucleotide sequence ID" value="NZ_SJPX01000002.1"/>
</dbReference>
<evidence type="ECO:0000313" key="2">
    <source>
        <dbReference type="Proteomes" id="UP000317977"/>
    </source>
</evidence>
<keyword evidence="2" id="KW-1185">Reference proteome</keyword>
<accession>A0A5C6F639</accession>
<reference evidence="1 2" key="1">
    <citation type="submission" date="2019-02" db="EMBL/GenBank/DDBJ databases">
        <title>Deep-cultivation of Planctomycetes and their phenomic and genomic characterization uncovers novel biology.</title>
        <authorList>
            <person name="Wiegand S."/>
            <person name="Jogler M."/>
            <person name="Boedeker C."/>
            <person name="Pinto D."/>
            <person name="Vollmers J."/>
            <person name="Rivas-Marin E."/>
            <person name="Kohn T."/>
            <person name="Peeters S.H."/>
            <person name="Heuer A."/>
            <person name="Rast P."/>
            <person name="Oberbeckmann S."/>
            <person name="Bunk B."/>
            <person name="Jeske O."/>
            <person name="Meyerdierks A."/>
            <person name="Storesund J.E."/>
            <person name="Kallscheuer N."/>
            <person name="Luecker S."/>
            <person name="Lage O.M."/>
            <person name="Pohl T."/>
            <person name="Merkel B.J."/>
            <person name="Hornburger P."/>
            <person name="Mueller R.-W."/>
            <person name="Bruemmer F."/>
            <person name="Labrenz M."/>
            <person name="Spormann A.M."/>
            <person name="Op Den Camp H."/>
            <person name="Overmann J."/>
            <person name="Amann R."/>
            <person name="Jetten M.S.M."/>
            <person name="Mascher T."/>
            <person name="Medema M.H."/>
            <person name="Devos D.P."/>
            <person name="Kaster A.-K."/>
            <person name="Ovreas L."/>
            <person name="Rohde M."/>
            <person name="Galperin M.Y."/>
            <person name="Jogler C."/>
        </authorList>
    </citation>
    <scope>NUCLEOTIDE SEQUENCE [LARGE SCALE GENOMIC DNA]</scope>
    <source>
        <strain evidence="1 2">Poly59</strain>
    </source>
</reference>
<dbReference type="SUPFAM" id="SSF54523">
    <property type="entry name" value="Pili subunits"/>
    <property type="match status" value="1"/>
</dbReference>
<dbReference type="Proteomes" id="UP000317977">
    <property type="component" value="Unassembled WGS sequence"/>
</dbReference>
<organism evidence="1 2">
    <name type="scientific">Rubripirellula reticaptiva</name>
    <dbReference type="NCBI Taxonomy" id="2528013"/>
    <lineage>
        <taxon>Bacteria</taxon>
        <taxon>Pseudomonadati</taxon>
        <taxon>Planctomycetota</taxon>
        <taxon>Planctomycetia</taxon>
        <taxon>Pirellulales</taxon>
        <taxon>Pirellulaceae</taxon>
        <taxon>Rubripirellula</taxon>
    </lineage>
</organism>
<evidence type="ECO:0008006" key="3">
    <source>
        <dbReference type="Google" id="ProtNLM"/>
    </source>
</evidence>
<gene>
    <name evidence="1" type="ORF">Poly59_18360</name>
</gene>
<comment type="caution">
    <text evidence="1">The sequence shown here is derived from an EMBL/GenBank/DDBJ whole genome shotgun (WGS) entry which is preliminary data.</text>
</comment>
<dbReference type="OrthoDB" id="215686at2"/>
<dbReference type="InterPro" id="IPR045584">
    <property type="entry name" value="Pilin-like"/>
</dbReference>